<evidence type="ECO:0000256" key="1">
    <source>
        <dbReference type="SAM" id="MobiDB-lite"/>
    </source>
</evidence>
<sequence>MMAPQKAPELKWFGGDHTNSVWFALATIMMPKQYAQVMAIRKSRKERAQALKAASNSASSDDIAEVATNPVNEEKDSRLAPQTQQEPSANEVDPISISDPVQTLNQEEQAPEGISSPSPITNLPLPNAAEGQVNATDSPALQMENPARSPAPGSIIANEDKLAIGGSVR</sequence>
<dbReference type="EMBL" id="NAJM01000014">
    <property type="protein sequence ID" value="RVX71981.1"/>
    <property type="molecule type" value="Genomic_DNA"/>
</dbReference>
<dbReference type="VEuPathDB" id="FungiDB:PV10_01135"/>
<evidence type="ECO:0000313" key="2">
    <source>
        <dbReference type="EMBL" id="RVX71981.1"/>
    </source>
</evidence>
<proteinExistence type="predicted"/>
<gene>
    <name evidence="2" type="ORF">B0A52_04579</name>
</gene>
<name>A0A438N8K1_EXOME</name>
<evidence type="ECO:0000313" key="3">
    <source>
        <dbReference type="Proteomes" id="UP000288859"/>
    </source>
</evidence>
<feature type="region of interest" description="Disordered" evidence="1">
    <location>
        <begin position="45"/>
        <end position="169"/>
    </location>
</feature>
<organism evidence="2 3">
    <name type="scientific">Exophiala mesophila</name>
    <name type="common">Black yeast-like fungus</name>
    <dbReference type="NCBI Taxonomy" id="212818"/>
    <lineage>
        <taxon>Eukaryota</taxon>
        <taxon>Fungi</taxon>
        <taxon>Dikarya</taxon>
        <taxon>Ascomycota</taxon>
        <taxon>Pezizomycotina</taxon>
        <taxon>Eurotiomycetes</taxon>
        <taxon>Chaetothyriomycetidae</taxon>
        <taxon>Chaetothyriales</taxon>
        <taxon>Herpotrichiellaceae</taxon>
        <taxon>Exophiala</taxon>
    </lineage>
</organism>
<accession>A0A438N8K1</accession>
<feature type="compositionally biased region" description="Polar residues" evidence="1">
    <location>
        <begin position="99"/>
        <end position="108"/>
    </location>
</feature>
<feature type="compositionally biased region" description="Low complexity" evidence="1">
    <location>
        <begin position="50"/>
        <end position="60"/>
    </location>
</feature>
<dbReference type="AlphaFoldDB" id="A0A438N8K1"/>
<comment type="caution">
    <text evidence="2">The sequence shown here is derived from an EMBL/GenBank/DDBJ whole genome shotgun (WGS) entry which is preliminary data.</text>
</comment>
<reference evidence="2 3" key="1">
    <citation type="submission" date="2017-03" db="EMBL/GenBank/DDBJ databases">
        <title>Genomes of endolithic fungi from Antarctica.</title>
        <authorList>
            <person name="Coleine C."/>
            <person name="Masonjones S."/>
            <person name="Stajich J.E."/>
        </authorList>
    </citation>
    <scope>NUCLEOTIDE SEQUENCE [LARGE SCALE GENOMIC DNA]</scope>
    <source>
        <strain evidence="2 3">CCFEE 6314</strain>
    </source>
</reference>
<protein>
    <submittedName>
        <fullName evidence="2">Uncharacterized protein</fullName>
    </submittedName>
</protein>
<dbReference type="Proteomes" id="UP000288859">
    <property type="component" value="Unassembled WGS sequence"/>
</dbReference>
<dbReference type="OrthoDB" id="10344145at2759"/>